<keyword evidence="3" id="KW-1185">Reference proteome</keyword>
<reference evidence="2" key="1">
    <citation type="submission" date="2020-09" db="EMBL/GenBank/DDBJ databases">
        <title>Genome-Enabled Discovery of Anthraquinone Biosynthesis in Senna tora.</title>
        <authorList>
            <person name="Kang S.-H."/>
            <person name="Pandey R.P."/>
            <person name="Lee C.-M."/>
            <person name="Sim J.-S."/>
            <person name="Jeong J.-T."/>
            <person name="Choi B.-S."/>
            <person name="Jung M."/>
            <person name="Ginzburg D."/>
            <person name="Zhao K."/>
            <person name="Won S.Y."/>
            <person name="Oh T.-J."/>
            <person name="Yu Y."/>
            <person name="Kim N.-H."/>
            <person name="Lee O.R."/>
            <person name="Lee T.-H."/>
            <person name="Bashyal P."/>
            <person name="Kim T.-S."/>
            <person name="Lee W.-H."/>
            <person name="Kawkins C."/>
            <person name="Kim C.-K."/>
            <person name="Kim J.S."/>
            <person name="Ahn B.O."/>
            <person name="Rhee S.Y."/>
            <person name="Sohng J.K."/>
        </authorList>
    </citation>
    <scope>NUCLEOTIDE SEQUENCE</scope>
    <source>
        <tissue evidence="2">Leaf</tissue>
    </source>
</reference>
<organism evidence="2 3">
    <name type="scientific">Senna tora</name>
    <dbReference type="NCBI Taxonomy" id="362788"/>
    <lineage>
        <taxon>Eukaryota</taxon>
        <taxon>Viridiplantae</taxon>
        <taxon>Streptophyta</taxon>
        <taxon>Embryophyta</taxon>
        <taxon>Tracheophyta</taxon>
        <taxon>Spermatophyta</taxon>
        <taxon>Magnoliopsida</taxon>
        <taxon>eudicotyledons</taxon>
        <taxon>Gunneridae</taxon>
        <taxon>Pentapetalae</taxon>
        <taxon>rosids</taxon>
        <taxon>fabids</taxon>
        <taxon>Fabales</taxon>
        <taxon>Fabaceae</taxon>
        <taxon>Caesalpinioideae</taxon>
        <taxon>Cassia clade</taxon>
        <taxon>Senna</taxon>
    </lineage>
</organism>
<dbReference type="EMBL" id="JAAIUW010000012">
    <property type="protein sequence ID" value="KAF7805877.1"/>
    <property type="molecule type" value="Genomic_DNA"/>
</dbReference>
<dbReference type="EMBL" id="JAAIUW010000012">
    <property type="protein sequence ID" value="KAF7805865.1"/>
    <property type="molecule type" value="Genomic_DNA"/>
</dbReference>
<comment type="caution">
    <text evidence="2">The sequence shown here is derived from an EMBL/GenBank/DDBJ whole genome shotgun (WGS) entry which is preliminary data.</text>
</comment>
<dbReference type="Proteomes" id="UP000634136">
    <property type="component" value="Unassembled WGS sequence"/>
</dbReference>
<name>A0A834SR74_9FABA</name>
<evidence type="ECO:0000313" key="2">
    <source>
        <dbReference type="EMBL" id="KAF7805877.1"/>
    </source>
</evidence>
<proteinExistence type="predicted"/>
<evidence type="ECO:0000313" key="1">
    <source>
        <dbReference type="EMBL" id="KAF7805865.1"/>
    </source>
</evidence>
<gene>
    <name evidence="1" type="ORF">G2W53_038026</name>
    <name evidence="2" type="ORF">G2W53_038038</name>
</gene>
<protein>
    <submittedName>
        <fullName evidence="2">Uncharacterized protein</fullName>
    </submittedName>
</protein>
<evidence type="ECO:0000313" key="3">
    <source>
        <dbReference type="Proteomes" id="UP000634136"/>
    </source>
</evidence>
<sequence length="20" mass="2258">MAPASLLDFLCFFQLGSKLR</sequence>
<dbReference type="AlphaFoldDB" id="A0A834SR74"/>
<accession>A0A834SR74</accession>